<protein>
    <submittedName>
        <fullName evidence="2">Uncharacterized protein</fullName>
    </submittedName>
</protein>
<keyword evidence="3" id="KW-1185">Reference proteome</keyword>
<dbReference type="Proteomes" id="UP000054018">
    <property type="component" value="Unassembled WGS sequence"/>
</dbReference>
<keyword evidence="1" id="KW-0472">Membrane</keyword>
<dbReference type="EMBL" id="KN833859">
    <property type="protein sequence ID" value="KIK16394.1"/>
    <property type="molecule type" value="Genomic_DNA"/>
</dbReference>
<accession>A0A0C9YRD4</accession>
<keyword evidence="1" id="KW-1133">Transmembrane helix</keyword>
<name>A0A0C9YRD4_9AGAM</name>
<dbReference type="OrthoDB" id="2631138at2759"/>
<keyword evidence="1" id="KW-0812">Transmembrane</keyword>
<reference evidence="2 3" key="1">
    <citation type="submission" date="2014-04" db="EMBL/GenBank/DDBJ databases">
        <authorList>
            <consortium name="DOE Joint Genome Institute"/>
            <person name="Kuo A."/>
            <person name="Kohler A."/>
            <person name="Costa M.D."/>
            <person name="Nagy L.G."/>
            <person name="Floudas D."/>
            <person name="Copeland A."/>
            <person name="Barry K.W."/>
            <person name="Cichocki N."/>
            <person name="Veneault-Fourrey C."/>
            <person name="LaButti K."/>
            <person name="Lindquist E.A."/>
            <person name="Lipzen A."/>
            <person name="Lundell T."/>
            <person name="Morin E."/>
            <person name="Murat C."/>
            <person name="Sun H."/>
            <person name="Tunlid A."/>
            <person name="Henrissat B."/>
            <person name="Grigoriev I.V."/>
            <person name="Hibbett D.S."/>
            <person name="Martin F."/>
            <person name="Nordberg H.P."/>
            <person name="Cantor M.N."/>
            <person name="Hua S.X."/>
        </authorList>
    </citation>
    <scope>NUCLEOTIDE SEQUENCE [LARGE SCALE GENOMIC DNA]</scope>
    <source>
        <strain evidence="2 3">441</strain>
    </source>
</reference>
<organism evidence="2 3">
    <name type="scientific">Pisolithus microcarpus 441</name>
    <dbReference type="NCBI Taxonomy" id="765257"/>
    <lineage>
        <taxon>Eukaryota</taxon>
        <taxon>Fungi</taxon>
        <taxon>Dikarya</taxon>
        <taxon>Basidiomycota</taxon>
        <taxon>Agaricomycotina</taxon>
        <taxon>Agaricomycetes</taxon>
        <taxon>Agaricomycetidae</taxon>
        <taxon>Boletales</taxon>
        <taxon>Sclerodermatineae</taxon>
        <taxon>Pisolithaceae</taxon>
        <taxon>Pisolithus</taxon>
    </lineage>
</organism>
<sequence length="184" mass="19802">MTALGLVAEAVVMIVCAALVTNSADEILLSLGSKISEFPNVALKIYVNYSAVIACECSLFSLAVVAAVRRHREKLGPLPASWDGVRRLGDIVIQGNVLYFPVVMIYCIVYLVVSLTLPVEWLLGIFGLGVSIVIINGCHLILHVRSAASQPPTPSLGYVLDEDGLEFACPPIVSFYSNRNHVSC</sequence>
<gene>
    <name evidence="2" type="ORF">PISMIDRAFT_686382</name>
</gene>
<feature type="transmembrane region" description="Helical" evidence="1">
    <location>
        <begin position="47"/>
        <end position="68"/>
    </location>
</feature>
<evidence type="ECO:0000313" key="3">
    <source>
        <dbReference type="Proteomes" id="UP000054018"/>
    </source>
</evidence>
<proteinExistence type="predicted"/>
<evidence type="ECO:0000313" key="2">
    <source>
        <dbReference type="EMBL" id="KIK16394.1"/>
    </source>
</evidence>
<dbReference type="AlphaFoldDB" id="A0A0C9YRD4"/>
<reference evidence="3" key="2">
    <citation type="submission" date="2015-01" db="EMBL/GenBank/DDBJ databases">
        <title>Evolutionary Origins and Diversification of the Mycorrhizal Mutualists.</title>
        <authorList>
            <consortium name="DOE Joint Genome Institute"/>
            <consortium name="Mycorrhizal Genomics Consortium"/>
            <person name="Kohler A."/>
            <person name="Kuo A."/>
            <person name="Nagy L.G."/>
            <person name="Floudas D."/>
            <person name="Copeland A."/>
            <person name="Barry K.W."/>
            <person name="Cichocki N."/>
            <person name="Veneault-Fourrey C."/>
            <person name="LaButti K."/>
            <person name="Lindquist E.A."/>
            <person name="Lipzen A."/>
            <person name="Lundell T."/>
            <person name="Morin E."/>
            <person name="Murat C."/>
            <person name="Riley R."/>
            <person name="Ohm R."/>
            <person name="Sun H."/>
            <person name="Tunlid A."/>
            <person name="Henrissat B."/>
            <person name="Grigoriev I.V."/>
            <person name="Hibbett D.S."/>
            <person name="Martin F."/>
        </authorList>
    </citation>
    <scope>NUCLEOTIDE SEQUENCE [LARGE SCALE GENOMIC DNA]</scope>
    <source>
        <strain evidence="3">441</strain>
    </source>
</reference>
<feature type="transmembrane region" description="Helical" evidence="1">
    <location>
        <begin position="96"/>
        <end position="115"/>
    </location>
</feature>
<evidence type="ECO:0000256" key="1">
    <source>
        <dbReference type="SAM" id="Phobius"/>
    </source>
</evidence>
<dbReference type="HOGENOM" id="CLU_035509_14_1_1"/>
<feature type="transmembrane region" description="Helical" evidence="1">
    <location>
        <begin position="121"/>
        <end position="142"/>
    </location>
</feature>